<keyword evidence="3" id="KW-1185">Reference proteome</keyword>
<organism evidence="2 3">
    <name type="scientific">Amniculicola lignicola CBS 123094</name>
    <dbReference type="NCBI Taxonomy" id="1392246"/>
    <lineage>
        <taxon>Eukaryota</taxon>
        <taxon>Fungi</taxon>
        <taxon>Dikarya</taxon>
        <taxon>Ascomycota</taxon>
        <taxon>Pezizomycotina</taxon>
        <taxon>Dothideomycetes</taxon>
        <taxon>Pleosporomycetidae</taxon>
        <taxon>Pleosporales</taxon>
        <taxon>Amniculicolaceae</taxon>
        <taxon>Amniculicola</taxon>
    </lineage>
</organism>
<evidence type="ECO:0000313" key="3">
    <source>
        <dbReference type="Proteomes" id="UP000799779"/>
    </source>
</evidence>
<dbReference type="AlphaFoldDB" id="A0A6A5VYM4"/>
<reference evidence="2" key="1">
    <citation type="journal article" date="2020" name="Stud. Mycol.">
        <title>101 Dothideomycetes genomes: a test case for predicting lifestyles and emergence of pathogens.</title>
        <authorList>
            <person name="Haridas S."/>
            <person name="Albert R."/>
            <person name="Binder M."/>
            <person name="Bloem J."/>
            <person name="Labutti K."/>
            <person name="Salamov A."/>
            <person name="Andreopoulos B."/>
            <person name="Baker S."/>
            <person name="Barry K."/>
            <person name="Bills G."/>
            <person name="Bluhm B."/>
            <person name="Cannon C."/>
            <person name="Castanera R."/>
            <person name="Culley D."/>
            <person name="Daum C."/>
            <person name="Ezra D."/>
            <person name="Gonzalez J."/>
            <person name="Henrissat B."/>
            <person name="Kuo A."/>
            <person name="Liang C."/>
            <person name="Lipzen A."/>
            <person name="Lutzoni F."/>
            <person name="Magnuson J."/>
            <person name="Mondo S."/>
            <person name="Nolan M."/>
            <person name="Ohm R."/>
            <person name="Pangilinan J."/>
            <person name="Park H.-J."/>
            <person name="Ramirez L."/>
            <person name="Alfaro M."/>
            <person name="Sun H."/>
            <person name="Tritt A."/>
            <person name="Yoshinaga Y."/>
            <person name="Zwiers L.-H."/>
            <person name="Turgeon B."/>
            <person name="Goodwin S."/>
            <person name="Spatafora J."/>
            <person name="Crous P."/>
            <person name="Grigoriev I."/>
        </authorList>
    </citation>
    <scope>NUCLEOTIDE SEQUENCE</scope>
    <source>
        <strain evidence="2">CBS 123094</strain>
    </source>
</reference>
<feature type="compositionally biased region" description="Polar residues" evidence="1">
    <location>
        <begin position="1"/>
        <end position="14"/>
    </location>
</feature>
<accession>A0A6A5VYM4</accession>
<evidence type="ECO:0000313" key="2">
    <source>
        <dbReference type="EMBL" id="KAF1993769.1"/>
    </source>
</evidence>
<gene>
    <name evidence="2" type="ORF">P154DRAFT_625170</name>
</gene>
<dbReference type="EMBL" id="ML977686">
    <property type="protein sequence ID" value="KAF1993769.1"/>
    <property type="molecule type" value="Genomic_DNA"/>
</dbReference>
<proteinExistence type="predicted"/>
<dbReference type="Proteomes" id="UP000799779">
    <property type="component" value="Unassembled WGS sequence"/>
</dbReference>
<feature type="region of interest" description="Disordered" evidence="1">
    <location>
        <begin position="1"/>
        <end position="32"/>
    </location>
</feature>
<name>A0A6A5VYM4_9PLEO</name>
<sequence>MVMENNSVLRSRSQPLGLPSRHAPLVAGGADSGDGTTPRFVVPVSIKVPRASCLHLAGQAALQGGQWADNAARLRLQDIKLDMLVSCGEGENANPAHRKHASPLAADIAVCLYSTCTSSPEAREIAAAGACLAVFLQSGSLAVLQAPLAPIPSRQPRQCPRLPSLTSQPHFVPYPSFVLSFELVLPLAYSLQQRPPQQDSEWNSDPHAAIDLS</sequence>
<protein>
    <submittedName>
        <fullName evidence="2">Uncharacterized protein</fullName>
    </submittedName>
</protein>
<evidence type="ECO:0000256" key="1">
    <source>
        <dbReference type="SAM" id="MobiDB-lite"/>
    </source>
</evidence>